<evidence type="ECO:0000313" key="15">
    <source>
        <dbReference type="EMBL" id="KIM87247.1"/>
    </source>
</evidence>
<dbReference type="Gene3D" id="3.30.310.40">
    <property type="match status" value="1"/>
</dbReference>
<dbReference type="SUPFAM" id="SSF55945">
    <property type="entry name" value="TATA-box binding protein-like"/>
    <property type="match status" value="1"/>
</dbReference>
<evidence type="ECO:0000256" key="9">
    <source>
        <dbReference type="ARBA" id="ARBA00023268"/>
    </source>
</evidence>
<dbReference type="InParanoid" id="A0A0C3CC47"/>
<keyword evidence="9" id="KW-0511">Multifunctional enzyme</keyword>
<dbReference type="SMART" id="SM00478">
    <property type="entry name" value="ENDO3c"/>
    <property type="match status" value="1"/>
</dbReference>
<dbReference type="Pfam" id="PF00730">
    <property type="entry name" value="HhH-GPD"/>
    <property type="match status" value="1"/>
</dbReference>
<dbReference type="InterPro" id="IPR023170">
    <property type="entry name" value="HhH_base_excis_C"/>
</dbReference>
<accession>A0A0C3CC47</accession>
<feature type="signal peptide" evidence="13">
    <location>
        <begin position="1"/>
        <end position="20"/>
    </location>
</feature>
<dbReference type="GO" id="GO:0006289">
    <property type="term" value="P:nucleotide-excision repair"/>
    <property type="evidence" value="ECO:0007669"/>
    <property type="project" value="InterPro"/>
</dbReference>
<dbReference type="PANTHER" id="PTHR10242">
    <property type="entry name" value="8-OXOGUANINE DNA GLYCOSYLASE"/>
    <property type="match status" value="1"/>
</dbReference>
<evidence type="ECO:0000256" key="2">
    <source>
        <dbReference type="ARBA" id="ARBA00010679"/>
    </source>
</evidence>
<dbReference type="EMBL" id="KN832980">
    <property type="protein sequence ID" value="KIM87247.1"/>
    <property type="molecule type" value="Genomic_DNA"/>
</dbReference>
<dbReference type="InterPro" id="IPR052054">
    <property type="entry name" value="Oxidative_DNA_repair_enzyme"/>
</dbReference>
<comment type="catalytic activity">
    <reaction evidence="11">
        <text>2'-deoxyribonucleotide-(2'-deoxyribose 5'-phosphate)-2'-deoxyribonucleotide-DNA = a 3'-end 2'-deoxyribonucleotide-(2,3-dehydro-2,3-deoxyribose 5'-phosphate)-DNA + a 5'-end 5'-phospho-2'-deoxyribonucleoside-DNA + H(+)</text>
        <dbReference type="Rhea" id="RHEA:66592"/>
        <dbReference type="Rhea" id="RHEA-COMP:13180"/>
        <dbReference type="Rhea" id="RHEA-COMP:16897"/>
        <dbReference type="Rhea" id="RHEA-COMP:17067"/>
        <dbReference type="ChEBI" id="CHEBI:15378"/>
        <dbReference type="ChEBI" id="CHEBI:136412"/>
        <dbReference type="ChEBI" id="CHEBI:157695"/>
        <dbReference type="ChEBI" id="CHEBI:167181"/>
        <dbReference type="EC" id="4.2.99.18"/>
    </reaction>
</comment>
<keyword evidence="4" id="KW-0227">DNA damage</keyword>
<evidence type="ECO:0000256" key="11">
    <source>
        <dbReference type="ARBA" id="ARBA00044632"/>
    </source>
</evidence>
<feature type="domain" description="HhH-GPD" evidence="14">
    <location>
        <begin position="150"/>
        <end position="350"/>
    </location>
</feature>
<dbReference type="FunFam" id="1.10.1670.10:FF:000005">
    <property type="entry name" value="N-glycosylase/DNA lyase OGG1"/>
    <property type="match status" value="1"/>
</dbReference>
<keyword evidence="8" id="KW-0539">Nucleus</keyword>
<feature type="compositionally biased region" description="Low complexity" evidence="12">
    <location>
        <begin position="422"/>
        <end position="432"/>
    </location>
</feature>
<dbReference type="AlphaFoldDB" id="A0A0C3CC47"/>
<evidence type="ECO:0000313" key="16">
    <source>
        <dbReference type="Proteomes" id="UP000054166"/>
    </source>
</evidence>
<dbReference type="GO" id="GO:0140078">
    <property type="term" value="F:class I DNA-(apurinic or apyrimidinic site) endonuclease activity"/>
    <property type="evidence" value="ECO:0007669"/>
    <property type="project" value="UniProtKB-EC"/>
</dbReference>
<feature type="compositionally biased region" description="Pro residues" evidence="12">
    <location>
        <begin position="381"/>
        <end position="391"/>
    </location>
</feature>
<dbReference type="CDD" id="cd00056">
    <property type="entry name" value="ENDO3c"/>
    <property type="match status" value="1"/>
</dbReference>
<feature type="region of interest" description="Disordered" evidence="12">
    <location>
        <begin position="376"/>
        <end position="443"/>
    </location>
</feature>
<dbReference type="Gene3D" id="1.10.1670.10">
    <property type="entry name" value="Helix-hairpin-Helix base-excision DNA repair enzymes (C-terminal)"/>
    <property type="match status" value="1"/>
</dbReference>
<evidence type="ECO:0000256" key="13">
    <source>
        <dbReference type="SAM" id="SignalP"/>
    </source>
</evidence>
<dbReference type="OrthoDB" id="238681at2759"/>
<dbReference type="STRING" id="765440.A0A0C3CC47"/>
<dbReference type="Proteomes" id="UP000054166">
    <property type="component" value="Unassembled WGS sequence"/>
</dbReference>
<dbReference type="Gene3D" id="1.10.340.30">
    <property type="entry name" value="Hypothetical protein, domain 2"/>
    <property type="match status" value="1"/>
</dbReference>
<dbReference type="SUPFAM" id="SSF48150">
    <property type="entry name" value="DNA-glycosylase"/>
    <property type="match status" value="1"/>
</dbReference>
<dbReference type="InterPro" id="IPR003265">
    <property type="entry name" value="HhH-GPD_domain"/>
</dbReference>
<dbReference type="Pfam" id="PF07934">
    <property type="entry name" value="OGG_N"/>
    <property type="match status" value="1"/>
</dbReference>
<sequence>MATPVGFHALPLPIVQLSLAAVLKCGQSFRWSIFPLLYASHGDIAVSPTSPTHEYRFCLRDRLVCLRQSPDTLFYHTVFPEVPTSPTQKALKEAETLTWLRDYFQLDIDLMKLYEDWSNRDPVFNKLRSRFSGIRMLRQDPWENLVSFICSSNNNISRITKMVTSLCKHYSPPLLSLLPPCQLDKLGENQEPESYHPFPPPSVLAAPEVASVLRSLGFGYRAEFIQRTAAMLVTAHDLDTAADAREPSEKWLMTLRDLDTSEAREELLKFIGVGRKVADCILLMSLDKREVIPVDTHVQQIAVKHYGLRASSGTKANMTPKLYDEVNTKLAKVWGDYAGWAHSVLFTADLKSFSSYGLPSPSSPAISADAESLGKEAIAVPPTPPLTPSPSPIKRRRAREVTSQPEQAVAIRDEETLQPDDSSFSGSASSLADRVKKRRRVTVDVATKL</sequence>
<evidence type="ECO:0000256" key="10">
    <source>
        <dbReference type="ARBA" id="ARBA00023295"/>
    </source>
</evidence>
<dbReference type="InterPro" id="IPR012904">
    <property type="entry name" value="OGG_N"/>
</dbReference>
<protein>
    <recommendedName>
        <fullName evidence="3">DNA-(apurinic or apyrimidinic site) lyase</fullName>
        <ecNumber evidence="3">4.2.99.18</ecNumber>
    </recommendedName>
</protein>
<name>A0A0C3CC47_PILCF</name>
<evidence type="ECO:0000256" key="6">
    <source>
        <dbReference type="ARBA" id="ARBA00023204"/>
    </source>
</evidence>
<organism evidence="15 16">
    <name type="scientific">Piloderma croceum (strain F 1598)</name>
    <dbReference type="NCBI Taxonomy" id="765440"/>
    <lineage>
        <taxon>Eukaryota</taxon>
        <taxon>Fungi</taxon>
        <taxon>Dikarya</taxon>
        <taxon>Basidiomycota</taxon>
        <taxon>Agaricomycotina</taxon>
        <taxon>Agaricomycetes</taxon>
        <taxon>Agaricomycetidae</taxon>
        <taxon>Atheliales</taxon>
        <taxon>Atheliaceae</taxon>
        <taxon>Piloderma</taxon>
    </lineage>
</organism>
<dbReference type="PANTHER" id="PTHR10242:SF2">
    <property type="entry name" value="N-GLYCOSYLASE_DNA LYASE"/>
    <property type="match status" value="1"/>
</dbReference>
<dbReference type="EC" id="4.2.99.18" evidence="3"/>
<keyword evidence="13" id="KW-0732">Signal</keyword>
<dbReference type="GO" id="GO:0006285">
    <property type="term" value="P:base-excision repair, AP site formation"/>
    <property type="evidence" value="ECO:0007669"/>
    <property type="project" value="UniProtKB-ARBA"/>
</dbReference>
<comment type="similarity">
    <text evidence="2">Belongs to the type-1 OGG1 family.</text>
</comment>
<proteinExistence type="inferred from homology"/>
<evidence type="ECO:0000256" key="7">
    <source>
        <dbReference type="ARBA" id="ARBA00023239"/>
    </source>
</evidence>
<evidence type="ECO:0000256" key="4">
    <source>
        <dbReference type="ARBA" id="ARBA00022763"/>
    </source>
</evidence>
<evidence type="ECO:0000256" key="8">
    <source>
        <dbReference type="ARBA" id="ARBA00023242"/>
    </source>
</evidence>
<evidence type="ECO:0000256" key="3">
    <source>
        <dbReference type="ARBA" id="ARBA00012720"/>
    </source>
</evidence>
<dbReference type="GO" id="GO:0034039">
    <property type="term" value="F:8-oxo-7,8-dihydroguanine DNA N-glycosylase activity"/>
    <property type="evidence" value="ECO:0007669"/>
    <property type="project" value="TreeGrafter"/>
</dbReference>
<reference evidence="15 16" key="1">
    <citation type="submission" date="2014-04" db="EMBL/GenBank/DDBJ databases">
        <authorList>
            <consortium name="DOE Joint Genome Institute"/>
            <person name="Kuo A."/>
            <person name="Tarkka M."/>
            <person name="Buscot F."/>
            <person name="Kohler A."/>
            <person name="Nagy L.G."/>
            <person name="Floudas D."/>
            <person name="Copeland A."/>
            <person name="Barry K.W."/>
            <person name="Cichocki N."/>
            <person name="Veneault-Fourrey C."/>
            <person name="LaButti K."/>
            <person name="Lindquist E.A."/>
            <person name="Lipzen A."/>
            <person name="Lundell T."/>
            <person name="Morin E."/>
            <person name="Murat C."/>
            <person name="Sun H."/>
            <person name="Tunlid A."/>
            <person name="Henrissat B."/>
            <person name="Grigoriev I.V."/>
            <person name="Hibbett D.S."/>
            <person name="Martin F."/>
            <person name="Nordberg H.P."/>
            <person name="Cantor M.N."/>
            <person name="Hua S.X."/>
        </authorList>
    </citation>
    <scope>NUCLEOTIDE SEQUENCE [LARGE SCALE GENOMIC DNA]</scope>
    <source>
        <strain evidence="15 16">F 1598</strain>
    </source>
</reference>
<feature type="chain" id="PRO_5002173099" description="DNA-(apurinic or apyrimidinic site) lyase" evidence="13">
    <location>
        <begin position="21"/>
        <end position="449"/>
    </location>
</feature>
<dbReference type="InterPro" id="IPR011257">
    <property type="entry name" value="DNA_glycosylase"/>
</dbReference>
<keyword evidence="10" id="KW-0326">Glycosidase</keyword>
<dbReference type="HOGENOM" id="CLU_027543_1_0_1"/>
<evidence type="ECO:0000256" key="5">
    <source>
        <dbReference type="ARBA" id="ARBA00022801"/>
    </source>
</evidence>
<keyword evidence="6" id="KW-0234">DNA repair</keyword>
<keyword evidence="7" id="KW-0456">Lyase</keyword>
<evidence type="ECO:0000256" key="1">
    <source>
        <dbReference type="ARBA" id="ARBA00004123"/>
    </source>
</evidence>
<evidence type="ECO:0000259" key="14">
    <source>
        <dbReference type="SMART" id="SM00478"/>
    </source>
</evidence>
<keyword evidence="16" id="KW-1185">Reference proteome</keyword>
<keyword evidence="5" id="KW-0378">Hydrolase</keyword>
<evidence type="ECO:0000256" key="12">
    <source>
        <dbReference type="SAM" id="MobiDB-lite"/>
    </source>
</evidence>
<comment type="subcellular location">
    <subcellularLocation>
        <location evidence="1">Nucleus</location>
    </subcellularLocation>
</comment>
<reference evidence="16" key="2">
    <citation type="submission" date="2015-01" db="EMBL/GenBank/DDBJ databases">
        <title>Evolutionary Origins and Diversification of the Mycorrhizal Mutualists.</title>
        <authorList>
            <consortium name="DOE Joint Genome Institute"/>
            <consortium name="Mycorrhizal Genomics Consortium"/>
            <person name="Kohler A."/>
            <person name="Kuo A."/>
            <person name="Nagy L.G."/>
            <person name="Floudas D."/>
            <person name="Copeland A."/>
            <person name="Barry K.W."/>
            <person name="Cichocki N."/>
            <person name="Veneault-Fourrey C."/>
            <person name="LaButti K."/>
            <person name="Lindquist E.A."/>
            <person name="Lipzen A."/>
            <person name="Lundell T."/>
            <person name="Morin E."/>
            <person name="Murat C."/>
            <person name="Riley R."/>
            <person name="Ohm R."/>
            <person name="Sun H."/>
            <person name="Tunlid A."/>
            <person name="Henrissat B."/>
            <person name="Grigoriev I.V."/>
            <person name="Hibbett D.S."/>
            <person name="Martin F."/>
        </authorList>
    </citation>
    <scope>NUCLEOTIDE SEQUENCE [LARGE SCALE GENOMIC DNA]</scope>
    <source>
        <strain evidence="16">F 1598</strain>
    </source>
</reference>
<dbReference type="GO" id="GO:0005634">
    <property type="term" value="C:nucleus"/>
    <property type="evidence" value="ECO:0007669"/>
    <property type="project" value="UniProtKB-SubCell"/>
</dbReference>
<dbReference type="GO" id="GO:0003684">
    <property type="term" value="F:damaged DNA binding"/>
    <property type="evidence" value="ECO:0007669"/>
    <property type="project" value="InterPro"/>
</dbReference>
<gene>
    <name evidence="15" type="ORF">PILCRDRAFT_86271</name>
</gene>